<comment type="subcellular location">
    <subcellularLocation>
        <location evidence="1">Mitochondrion matrix</location>
    </subcellularLocation>
</comment>
<reference evidence="3" key="1">
    <citation type="submission" date="2021-01" db="EMBL/GenBank/DDBJ databases">
        <authorList>
            <person name="Corre E."/>
            <person name="Pelletier E."/>
            <person name="Niang G."/>
            <person name="Scheremetjew M."/>
            <person name="Finn R."/>
            <person name="Kale V."/>
            <person name="Holt S."/>
            <person name="Cochrane G."/>
            <person name="Meng A."/>
            <person name="Brown T."/>
            <person name="Cohen L."/>
        </authorList>
    </citation>
    <scope>NUCLEOTIDE SEQUENCE</scope>
    <source>
        <strain evidence="3">GSO104</strain>
    </source>
</reference>
<gene>
    <name evidence="3" type="ORF">DBRI00130_LOCUS8266</name>
</gene>
<dbReference type="InterPro" id="IPR039028">
    <property type="entry name" value="BCKD/PDK"/>
</dbReference>
<dbReference type="InterPro" id="IPR036890">
    <property type="entry name" value="HATPase_C_sf"/>
</dbReference>
<evidence type="ECO:0000313" key="3">
    <source>
        <dbReference type="EMBL" id="CAE4594535.1"/>
    </source>
</evidence>
<dbReference type="GO" id="GO:0005524">
    <property type="term" value="F:ATP binding"/>
    <property type="evidence" value="ECO:0007669"/>
    <property type="project" value="UniProtKB-UniRule"/>
</dbReference>
<evidence type="ECO:0000256" key="1">
    <source>
        <dbReference type="RuleBase" id="RU366032"/>
    </source>
</evidence>
<dbReference type="Gene3D" id="3.30.565.10">
    <property type="entry name" value="Histidine kinase-like ATPase, C-terminal domain"/>
    <property type="match status" value="1"/>
</dbReference>
<evidence type="ECO:0000256" key="2">
    <source>
        <dbReference type="SAM" id="MobiDB-lite"/>
    </source>
</evidence>
<dbReference type="Gene3D" id="1.20.140.20">
    <property type="entry name" value="Alpha-ketoacid/pyruvate dehydrogenase kinase, N-terminal domain"/>
    <property type="match status" value="1"/>
</dbReference>
<dbReference type="EMBL" id="HBNS01010235">
    <property type="protein sequence ID" value="CAE4594535.1"/>
    <property type="molecule type" value="Transcribed_RNA"/>
</dbReference>
<keyword evidence="1" id="KW-0496">Mitochondrion</keyword>
<keyword evidence="1" id="KW-0547">Nucleotide-binding</keyword>
<dbReference type="PANTHER" id="PTHR11947:SF3">
    <property type="entry name" value="[PYRUVATE DEHYDROGENASE (ACETYL-TRANSFERRING)] KINASE, MITOCHONDRIAL"/>
    <property type="match status" value="1"/>
</dbReference>
<dbReference type="InterPro" id="IPR036784">
    <property type="entry name" value="AK/P_DHK_N_sf"/>
</dbReference>
<dbReference type="PANTHER" id="PTHR11947">
    <property type="entry name" value="PYRUVATE DEHYDROGENASE KINASE"/>
    <property type="match status" value="1"/>
</dbReference>
<accession>A0A7S4QWJ0</accession>
<dbReference type="SUPFAM" id="SSF55874">
    <property type="entry name" value="ATPase domain of HSP90 chaperone/DNA topoisomerase II/histidine kinase"/>
    <property type="match status" value="1"/>
</dbReference>
<feature type="compositionally biased region" description="Low complexity" evidence="2">
    <location>
        <begin position="104"/>
        <end position="113"/>
    </location>
</feature>
<dbReference type="GO" id="GO:0004740">
    <property type="term" value="F:pyruvate dehydrogenase (acetyl-transferring) kinase activity"/>
    <property type="evidence" value="ECO:0007669"/>
    <property type="project" value="TreeGrafter"/>
</dbReference>
<keyword evidence="1" id="KW-0418">Kinase</keyword>
<dbReference type="GO" id="GO:0010906">
    <property type="term" value="P:regulation of glucose metabolic process"/>
    <property type="evidence" value="ECO:0007669"/>
    <property type="project" value="TreeGrafter"/>
</dbReference>
<keyword evidence="1" id="KW-0808">Transferase</keyword>
<sequence length="560" mass="61738">MNRLPPAARRALAMDISRSNDAITRWSLRSLANINHGENNDDTDRTNTNPTTLNLKAFVRKEAAAALLNDVKLRLAKQHDRCHRLLQEAQSTSLGIDEDNGDAEQSNNQNENQNGKKRPRIIRAVHANWNTNASHASKQREIASQLSSDAISSLSNLEAMHADTYRLVYDLLPLSSSVNDDDDTDSSIPDILNVPILNRFSSADQILIKSVFEQIRSRHAQTVESMADVVIALRRRRRLLGKYNPSAKKACGLDRPLIDSFLRNRLVVQLLCDHYVALCRDKYHGGIAVDCDVMDVLEDAVLEASHVCDANLGVAPEVYMSAHVVSPSLLEEAGTLPSIPSPADFEAGGKYEGKVPDGQIVSLTLVRPWVHHALVEVLKNAASTSVKKMQKLQNSQIKKSNGGSNNDTSMLHLPPVHVRVIDEPTQVRICVIDRGVGLSDDEAKHKAFMFAESASAKRWDRLEEQQSYAMVRQPLGSLGVGLPLSRMMMQMFGGDVSLANNASSEGEGEGDSVIVEMMNSGGCTTVVTLIRDDTLKERVDEMMPVHDDCYTDVHSIERAV</sequence>
<proteinExistence type="inferred from homology"/>
<organism evidence="3">
    <name type="scientific">Ditylum brightwellii</name>
    <dbReference type="NCBI Taxonomy" id="49249"/>
    <lineage>
        <taxon>Eukaryota</taxon>
        <taxon>Sar</taxon>
        <taxon>Stramenopiles</taxon>
        <taxon>Ochrophyta</taxon>
        <taxon>Bacillariophyta</taxon>
        <taxon>Mediophyceae</taxon>
        <taxon>Lithodesmiophycidae</taxon>
        <taxon>Lithodesmiales</taxon>
        <taxon>Lithodesmiaceae</taxon>
        <taxon>Ditylum</taxon>
    </lineage>
</organism>
<dbReference type="EC" id="2.7.11.-" evidence="1"/>
<dbReference type="GO" id="GO:0005759">
    <property type="term" value="C:mitochondrial matrix"/>
    <property type="evidence" value="ECO:0007669"/>
    <property type="project" value="UniProtKB-SubCell"/>
</dbReference>
<feature type="region of interest" description="Disordered" evidence="2">
    <location>
        <begin position="93"/>
        <end position="119"/>
    </location>
</feature>
<keyword evidence="1" id="KW-0067">ATP-binding</keyword>
<comment type="similarity">
    <text evidence="1">Belongs to the PDK/BCKDK protein kinase family.</text>
</comment>
<dbReference type="AlphaFoldDB" id="A0A7S4QWJ0"/>
<name>A0A7S4QWJ0_9STRA</name>
<protein>
    <recommendedName>
        <fullName evidence="1">Protein-serine/threonine kinase</fullName>
        <ecNumber evidence="1">2.7.11.-</ecNumber>
    </recommendedName>
</protein>